<dbReference type="RefSeq" id="WP_156063179.1">
    <property type="nucleotide sequence ID" value="NZ_CABWIH010000032.1"/>
</dbReference>
<gene>
    <name evidence="8" type="primary">lacR_1</name>
    <name evidence="8" type="ORF">LMKDKBCB_01521</name>
</gene>
<dbReference type="GO" id="GO:0016740">
    <property type="term" value="F:transferase activity"/>
    <property type="evidence" value="ECO:0007669"/>
    <property type="project" value="UniProtKB-KW"/>
</dbReference>
<dbReference type="InterPro" id="IPR014036">
    <property type="entry name" value="DeoR-like_C"/>
</dbReference>
<accession>A0A5K1IX62</accession>
<dbReference type="InterPro" id="IPR001034">
    <property type="entry name" value="DeoR_HTH"/>
</dbReference>
<evidence type="ECO:0000256" key="1">
    <source>
        <dbReference type="ARBA" id="ARBA00021390"/>
    </source>
</evidence>
<dbReference type="Pfam" id="PF00455">
    <property type="entry name" value="DeoRC"/>
    <property type="match status" value="1"/>
</dbReference>
<keyword evidence="5" id="KW-0804">Transcription</keyword>
<dbReference type="AlphaFoldDB" id="A0A5K1IX62"/>
<dbReference type="SUPFAM" id="SSF46785">
    <property type="entry name" value="Winged helix' DNA-binding domain"/>
    <property type="match status" value="1"/>
</dbReference>
<dbReference type="Pfam" id="PF08220">
    <property type="entry name" value="HTH_DeoR"/>
    <property type="match status" value="1"/>
</dbReference>
<evidence type="ECO:0000313" key="8">
    <source>
        <dbReference type="EMBL" id="VWL93375.1"/>
    </source>
</evidence>
<keyword evidence="4" id="KW-0238">DNA-binding</keyword>
<protein>
    <recommendedName>
        <fullName evidence="1">Lactose phosphotransferase system repressor</fullName>
    </recommendedName>
</protein>
<dbReference type="PRINTS" id="PR00037">
    <property type="entry name" value="HTHLACR"/>
</dbReference>
<name>A0A5K1IX62_9ACTN</name>
<reference evidence="8 9" key="1">
    <citation type="submission" date="2019-10" db="EMBL/GenBank/DDBJ databases">
        <authorList>
            <person name="Wolf R A."/>
        </authorList>
    </citation>
    <scope>NUCLEOTIDE SEQUENCE [LARGE SCALE GENOMIC DNA]</scope>
    <source>
        <strain evidence="8">Collinsella_aerofaciens_AK_138A</strain>
    </source>
</reference>
<dbReference type="PANTHER" id="PTHR30363">
    <property type="entry name" value="HTH-TYPE TRANSCRIPTIONAL REGULATOR SRLR-RELATED"/>
    <property type="match status" value="1"/>
</dbReference>
<comment type="function">
    <text evidence="6">Repressor of the lactose catabolism operon. Galactose-6-phosphate is the inducer.</text>
</comment>
<keyword evidence="3" id="KW-0805">Transcription regulation</keyword>
<dbReference type="GO" id="GO:0003677">
    <property type="term" value="F:DNA binding"/>
    <property type="evidence" value="ECO:0007669"/>
    <property type="project" value="UniProtKB-KW"/>
</dbReference>
<proteinExistence type="predicted"/>
<evidence type="ECO:0000259" key="7">
    <source>
        <dbReference type="PROSITE" id="PS51000"/>
    </source>
</evidence>
<dbReference type="PROSITE" id="PS51000">
    <property type="entry name" value="HTH_DEOR_2"/>
    <property type="match status" value="1"/>
</dbReference>
<dbReference type="PANTHER" id="PTHR30363:SF4">
    <property type="entry name" value="GLYCEROL-3-PHOSPHATE REGULON REPRESSOR"/>
    <property type="match status" value="1"/>
</dbReference>
<evidence type="ECO:0000256" key="3">
    <source>
        <dbReference type="ARBA" id="ARBA00023015"/>
    </source>
</evidence>
<keyword evidence="2" id="KW-0678">Repressor</keyword>
<dbReference type="InterPro" id="IPR037171">
    <property type="entry name" value="NagB/RpiA_transferase-like"/>
</dbReference>
<dbReference type="SMART" id="SM01134">
    <property type="entry name" value="DeoRC"/>
    <property type="match status" value="1"/>
</dbReference>
<dbReference type="SMART" id="SM00420">
    <property type="entry name" value="HTH_DEOR"/>
    <property type="match status" value="1"/>
</dbReference>
<organism evidence="8 9">
    <name type="scientific">Collinsella aerofaciens</name>
    <dbReference type="NCBI Taxonomy" id="74426"/>
    <lineage>
        <taxon>Bacteria</taxon>
        <taxon>Bacillati</taxon>
        <taxon>Actinomycetota</taxon>
        <taxon>Coriobacteriia</taxon>
        <taxon>Coriobacteriales</taxon>
        <taxon>Coriobacteriaceae</taxon>
        <taxon>Collinsella</taxon>
    </lineage>
</organism>
<dbReference type="GO" id="GO:0003700">
    <property type="term" value="F:DNA-binding transcription factor activity"/>
    <property type="evidence" value="ECO:0007669"/>
    <property type="project" value="InterPro"/>
</dbReference>
<evidence type="ECO:0000256" key="2">
    <source>
        <dbReference type="ARBA" id="ARBA00022491"/>
    </source>
</evidence>
<keyword evidence="8" id="KW-0808">Transferase</keyword>
<evidence type="ECO:0000256" key="6">
    <source>
        <dbReference type="ARBA" id="ARBA00024937"/>
    </source>
</evidence>
<dbReference type="EMBL" id="CABWIH010000032">
    <property type="protein sequence ID" value="VWL93375.1"/>
    <property type="molecule type" value="Genomic_DNA"/>
</dbReference>
<dbReference type="InterPro" id="IPR018356">
    <property type="entry name" value="Tscrpt_reg_HTH_DeoR_CS"/>
</dbReference>
<sequence length="252" mass="27848">MIKLERQEQLESLINARGFLSVNDAISLLNSSPMTVRRDMDELASENKIERVRGGGKSLHPIRNAALEQPHNTKRQQHINEKHRIAQLAAELIEHGDTVFIGAGTTCELIGSYLAGTSARVVTNSLPAFDLVKDVAGIETILLGGLYRPKTSIFYGPLTANALNNINFDKVFVGANGIDGSDVTGHNADISDLQRIAFDCGKKRYILADSSKFGRRDFITFYDMRNIDALITDNNITPEYLAEYSAYTRVIS</sequence>
<dbReference type="Proteomes" id="UP000330807">
    <property type="component" value="Unassembled WGS sequence"/>
</dbReference>
<dbReference type="PROSITE" id="PS00894">
    <property type="entry name" value="HTH_DEOR_1"/>
    <property type="match status" value="1"/>
</dbReference>
<dbReference type="InterPro" id="IPR036390">
    <property type="entry name" value="WH_DNA-bd_sf"/>
</dbReference>
<dbReference type="SUPFAM" id="SSF100950">
    <property type="entry name" value="NagB/RpiA/CoA transferase-like"/>
    <property type="match status" value="1"/>
</dbReference>
<dbReference type="Gene3D" id="3.40.50.1360">
    <property type="match status" value="1"/>
</dbReference>
<evidence type="ECO:0000313" key="9">
    <source>
        <dbReference type="Proteomes" id="UP000330807"/>
    </source>
</evidence>
<feature type="domain" description="HTH deoR-type" evidence="7">
    <location>
        <begin position="3"/>
        <end position="58"/>
    </location>
</feature>
<dbReference type="InterPro" id="IPR050313">
    <property type="entry name" value="Carb_Metab_HTH_regulators"/>
</dbReference>
<evidence type="ECO:0000256" key="4">
    <source>
        <dbReference type="ARBA" id="ARBA00023125"/>
    </source>
</evidence>
<evidence type="ECO:0000256" key="5">
    <source>
        <dbReference type="ARBA" id="ARBA00023163"/>
    </source>
</evidence>